<evidence type="ECO:0000313" key="2">
    <source>
        <dbReference type="Proteomes" id="UP001497700"/>
    </source>
</evidence>
<protein>
    <submittedName>
        <fullName evidence="1">Beta-lactamase family protein</fullName>
    </submittedName>
</protein>
<dbReference type="Proteomes" id="UP001497700">
    <property type="component" value="Unassembled WGS sequence"/>
</dbReference>
<gene>
    <name evidence="1" type="ORF">F4820DRAFT_405882</name>
</gene>
<accession>A0ACB9ZDP8</accession>
<keyword evidence="2" id="KW-1185">Reference proteome</keyword>
<reference evidence="1 2" key="1">
    <citation type="journal article" date="2022" name="New Phytol.">
        <title>Ecological generalism drives hyperdiversity of secondary metabolite gene clusters in xylarialean endophytes.</title>
        <authorList>
            <person name="Franco M.E.E."/>
            <person name="Wisecaver J.H."/>
            <person name="Arnold A.E."/>
            <person name="Ju Y.M."/>
            <person name="Slot J.C."/>
            <person name="Ahrendt S."/>
            <person name="Moore L.P."/>
            <person name="Eastman K.E."/>
            <person name="Scott K."/>
            <person name="Konkel Z."/>
            <person name="Mondo S.J."/>
            <person name="Kuo A."/>
            <person name="Hayes R.D."/>
            <person name="Haridas S."/>
            <person name="Andreopoulos B."/>
            <person name="Riley R."/>
            <person name="LaButti K."/>
            <person name="Pangilinan J."/>
            <person name="Lipzen A."/>
            <person name="Amirebrahimi M."/>
            <person name="Yan J."/>
            <person name="Adam C."/>
            <person name="Keymanesh K."/>
            <person name="Ng V."/>
            <person name="Louie K."/>
            <person name="Northen T."/>
            <person name="Drula E."/>
            <person name="Henrissat B."/>
            <person name="Hsieh H.M."/>
            <person name="Youens-Clark K."/>
            <person name="Lutzoni F."/>
            <person name="Miadlikowska J."/>
            <person name="Eastwood D.C."/>
            <person name="Hamelin R.C."/>
            <person name="Grigoriev I.V."/>
            <person name="U'Ren J.M."/>
        </authorList>
    </citation>
    <scope>NUCLEOTIDE SEQUENCE [LARGE SCALE GENOMIC DNA]</scope>
    <source>
        <strain evidence="1 2">CBS 119005</strain>
    </source>
</reference>
<proteinExistence type="predicted"/>
<sequence length="546" mass="60891">MDLFQSEAFSSRVLDLMDEHHIPGLAIAVVKNDETASKAFGHACLDPPKPVSTDTLFDIASCSKSMTAAAVGLLVEDNDKYPEVQYDATMSSLLPDDFVMPSAEYTDGVTVEDVLSHKTGMPRYDMSYIGPQGDQPDDARSVTRNLRNLPVAAPLRARYMYNNMMYTVATHLVEVKTQQSFSDFLEERFFEPLDMRSTSLQPMRARAKGHGDRIAKGYCYNKEKSTYRGFDDLDCPEGQGAGSIITSVDDFIRWVKSLMRHEGPFSGKVYQGLVRQRTITNPTGRRLKPFTSPVVYAAGLEVYYYRGHMVVGHDGSIAGFESQFFFLPQSKFGACIVGNSSDSGIAAGILARQLIDAALGVPEVERPPRNKAKKKADNADTNVSIRPKSESQDQSRKPTKENSEGKQNSLQKDEAKGQVAPDDRLKPKPNKTKAKAKEQAPPPPQEIPLSAYTGRYWNPGYHSMTVEIKDEKLFIDATDRSFQSTLTFDHVGDQTKYTATIRDIHEDYSEEIRAEFVLEDGRAVRMGLGLEVALKDLTWFALQRDI</sequence>
<name>A0ACB9ZDP8_9PEZI</name>
<evidence type="ECO:0000313" key="1">
    <source>
        <dbReference type="EMBL" id="KAI4869768.1"/>
    </source>
</evidence>
<dbReference type="EMBL" id="MU393428">
    <property type="protein sequence ID" value="KAI4869768.1"/>
    <property type="molecule type" value="Genomic_DNA"/>
</dbReference>
<comment type="caution">
    <text evidence="1">The sequence shown here is derived from an EMBL/GenBank/DDBJ whole genome shotgun (WGS) entry which is preliminary data.</text>
</comment>
<organism evidence="1 2">
    <name type="scientific">Hypoxylon rubiginosum</name>
    <dbReference type="NCBI Taxonomy" id="110542"/>
    <lineage>
        <taxon>Eukaryota</taxon>
        <taxon>Fungi</taxon>
        <taxon>Dikarya</taxon>
        <taxon>Ascomycota</taxon>
        <taxon>Pezizomycotina</taxon>
        <taxon>Sordariomycetes</taxon>
        <taxon>Xylariomycetidae</taxon>
        <taxon>Xylariales</taxon>
        <taxon>Hypoxylaceae</taxon>
        <taxon>Hypoxylon</taxon>
    </lineage>
</organism>